<comment type="subcellular location">
    <subcellularLocation>
        <location evidence="1">Cell membrane</location>
        <topology evidence="1">Multi-pass membrane protein</topology>
    </subcellularLocation>
</comment>
<dbReference type="RefSeq" id="WP_189077874.1">
    <property type="nucleotide sequence ID" value="NZ_BMMX01000002.1"/>
</dbReference>
<proteinExistence type="predicted"/>
<dbReference type="PANTHER" id="PTHR33908:SF3">
    <property type="entry name" value="UNDECAPRENYL PHOSPHATE-ALPHA-4-AMINO-4-DEOXY-L-ARABINOSE ARABINOSYL TRANSFERASE"/>
    <property type="match status" value="1"/>
</dbReference>
<reference evidence="11" key="1">
    <citation type="journal article" date="2014" name="Int. J. Syst. Evol. Microbiol.">
        <title>Complete genome sequence of Corynebacterium casei LMG S-19264T (=DSM 44701T), isolated from a smear-ripened cheese.</title>
        <authorList>
            <consortium name="US DOE Joint Genome Institute (JGI-PGF)"/>
            <person name="Walter F."/>
            <person name="Albersmeier A."/>
            <person name="Kalinowski J."/>
            <person name="Ruckert C."/>
        </authorList>
    </citation>
    <scope>NUCLEOTIDE SEQUENCE</scope>
    <source>
        <strain evidence="11">CGMCC 4.7299</strain>
    </source>
</reference>
<evidence type="ECO:0000256" key="5">
    <source>
        <dbReference type="ARBA" id="ARBA00022692"/>
    </source>
</evidence>
<keyword evidence="3" id="KW-0328">Glycosyltransferase</keyword>
<dbReference type="Pfam" id="PF13231">
    <property type="entry name" value="PMT_2"/>
    <property type="match status" value="1"/>
</dbReference>
<feature type="transmembrane region" description="Helical" evidence="9">
    <location>
        <begin position="283"/>
        <end position="305"/>
    </location>
</feature>
<evidence type="ECO:0000256" key="9">
    <source>
        <dbReference type="SAM" id="Phobius"/>
    </source>
</evidence>
<dbReference type="EMBL" id="BMMX01000002">
    <property type="protein sequence ID" value="GGK77781.1"/>
    <property type="molecule type" value="Genomic_DNA"/>
</dbReference>
<keyword evidence="5 9" id="KW-0812">Transmembrane</keyword>
<reference evidence="11" key="2">
    <citation type="submission" date="2020-09" db="EMBL/GenBank/DDBJ databases">
        <authorList>
            <person name="Sun Q."/>
            <person name="Zhou Y."/>
        </authorList>
    </citation>
    <scope>NUCLEOTIDE SEQUENCE</scope>
    <source>
        <strain evidence="11">CGMCC 4.7299</strain>
    </source>
</reference>
<feature type="transmembrane region" description="Helical" evidence="9">
    <location>
        <begin position="47"/>
        <end position="67"/>
    </location>
</feature>
<name>A0A8J3FM95_9ACTN</name>
<dbReference type="Proteomes" id="UP000656042">
    <property type="component" value="Unassembled WGS sequence"/>
</dbReference>
<keyword evidence="6 9" id="KW-1133">Transmembrane helix</keyword>
<feature type="transmembrane region" description="Helical" evidence="9">
    <location>
        <begin position="118"/>
        <end position="139"/>
    </location>
</feature>
<feature type="transmembrane region" description="Helical" evidence="9">
    <location>
        <begin position="237"/>
        <end position="263"/>
    </location>
</feature>
<sequence>MAQSSRTVRGGELATSDDAPTRVIPRPRRRIPVTARPTAVPSPRADVLFWMLPALVAAALGGWRLTAAALWADELATWGAVRLSWEQLWRLSAAVDAVLTPYYAMMKLYTAVAGTSTAALRLPALAATVATSLVVTALGRRLGGRDTGLAAGLLFAVVPVTSRYAQEARPYALAMFAAALAVLCLIRLLDDPGPGRAAAYSSALALAALSHPLSALLLLAGHALAVALRQVRVGAAAWYGTAAWIIAAVPGGAAALILVGLGYRSRGQIGWIEHLTLSGFDAVPDGLFLTGAVGGIVIGLAVLAVRRTDEHVCVAAAAFTPLLVLLAADQVMPIWVTRYVLVAVPALAALAAAAMLRFGRTQAVVALALTVALGVSTHLRIREPDGHGEDSARIASVIGPRWRPGDVVVFADSHRSIPWAARDIYQRYLPAPRPPDVLRVSAQRTDGRFLATECPAASCLGNPPRVWVIRVDKPSDPFQDMAAGKRQLLREHYQTAQRWTYALLTIILVERKPSAAG</sequence>
<dbReference type="GO" id="GO:0010041">
    <property type="term" value="P:response to iron(III) ion"/>
    <property type="evidence" value="ECO:0007669"/>
    <property type="project" value="TreeGrafter"/>
</dbReference>
<gene>
    <name evidence="11" type="ORF">GCM10012284_09650</name>
</gene>
<dbReference type="PANTHER" id="PTHR33908">
    <property type="entry name" value="MANNOSYLTRANSFERASE YKCB-RELATED"/>
    <property type="match status" value="1"/>
</dbReference>
<dbReference type="GO" id="GO:0005886">
    <property type="term" value="C:plasma membrane"/>
    <property type="evidence" value="ECO:0007669"/>
    <property type="project" value="UniProtKB-SubCell"/>
</dbReference>
<feature type="transmembrane region" description="Helical" evidence="9">
    <location>
        <begin position="312"/>
        <end position="328"/>
    </location>
</feature>
<evidence type="ECO:0000256" key="1">
    <source>
        <dbReference type="ARBA" id="ARBA00004651"/>
    </source>
</evidence>
<evidence type="ECO:0000256" key="6">
    <source>
        <dbReference type="ARBA" id="ARBA00022989"/>
    </source>
</evidence>
<keyword evidence="2" id="KW-1003">Cell membrane</keyword>
<evidence type="ECO:0000256" key="8">
    <source>
        <dbReference type="SAM" id="MobiDB-lite"/>
    </source>
</evidence>
<evidence type="ECO:0000313" key="11">
    <source>
        <dbReference type="EMBL" id="GGK77781.1"/>
    </source>
</evidence>
<keyword evidence="12" id="KW-1185">Reference proteome</keyword>
<dbReference type="InterPro" id="IPR050297">
    <property type="entry name" value="LipidA_mod_glycosyltrf_83"/>
</dbReference>
<evidence type="ECO:0000256" key="7">
    <source>
        <dbReference type="ARBA" id="ARBA00023136"/>
    </source>
</evidence>
<feature type="transmembrane region" description="Helical" evidence="9">
    <location>
        <begin position="334"/>
        <end position="356"/>
    </location>
</feature>
<evidence type="ECO:0000313" key="12">
    <source>
        <dbReference type="Proteomes" id="UP000656042"/>
    </source>
</evidence>
<feature type="transmembrane region" description="Helical" evidence="9">
    <location>
        <begin position="201"/>
        <end position="225"/>
    </location>
</feature>
<evidence type="ECO:0000256" key="3">
    <source>
        <dbReference type="ARBA" id="ARBA00022676"/>
    </source>
</evidence>
<evidence type="ECO:0000259" key="10">
    <source>
        <dbReference type="Pfam" id="PF13231"/>
    </source>
</evidence>
<feature type="region of interest" description="Disordered" evidence="8">
    <location>
        <begin position="1"/>
        <end position="28"/>
    </location>
</feature>
<organism evidence="11 12">
    <name type="scientific">Mangrovihabitans endophyticus</name>
    <dbReference type="NCBI Taxonomy" id="1751298"/>
    <lineage>
        <taxon>Bacteria</taxon>
        <taxon>Bacillati</taxon>
        <taxon>Actinomycetota</taxon>
        <taxon>Actinomycetes</taxon>
        <taxon>Micromonosporales</taxon>
        <taxon>Micromonosporaceae</taxon>
        <taxon>Mangrovihabitans</taxon>
    </lineage>
</organism>
<accession>A0A8J3FM95</accession>
<dbReference type="GO" id="GO:0009103">
    <property type="term" value="P:lipopolysaccharide biosynthetic process"/>
    <property type="evidence" value="ECO:0007669"/>
    <property type="project" value="UniProtKB-ARBA"/>
</dbReference>
<dbReference type="AlphaFoldDB" id="A0A8J3FM95"/>
<feature type="domain" description="Glycosyltransferase RgtA/B/C/D-like" evidence="10">
    <location>
        <begin position="104"/>
        <end position="245"/>
    </location>
</feature>
<protein>
    <recommendedName>
        <fullName evidence="10">Glycosyltransferase RgtA/B/C/D-like domain-containing protein</fullName>
    </recommendedName>
</protein>
<evidence type="ECO:0000256" key="2">
    <source>
        <dbReference type="ARBA" id="ARBA00022475"/>
    </source>
</evidence>
<evidence type="ECO:0000256" key="4">
    <source>
        <dbReference type="ARBA" id="ARBA00022679"/>
    </source>
</evidence>
<dbReference type="GO" id="GO:0016763">
    <property type="term" value="F:pentosyltransferase activity"/>
    <property type="evidence" value="ECO:0007669"/>
    <property type="project" value="TreeGrafter"/>
</dbReference>
<feature type="transmembrane region" description="Helical" evidence="9">
    <location>
        <begin position="171"/>
        <end position="189"/>
    </location>
</feature>
<comment type="caution">
    <text evidence="11">The sequence shown here is derived from an EMBL/GenBank/DDBJ whole genome shotgun (WGS) entry which is preliminary data.</text>
</comment>
<keyword evidence="7 9" id="KW-0472">Membrane</keyword>
<keyword evidence="4" id="KW-0808">Transferase</keyword>
<dbReference type="InterPro" id="IPR038731">
    <property type="entry name" value="RgtA/B/C-like"/>
</dbReference>